<dbReference type="Pfam" id="PF26639">
    <property type="entry name" value="Het-6_barrel"/>
    <property type="match status" value="1"/>
</dbReference>
<evidence type="ECO:0008006" key="3">
    <source>
        <dbReference type="Google" id="ProtNLM"/>
    </source>
</evidence>
<proteinExistence type="predicted"/>
<dbReference type="PANTHER" id="PTHR24148:SF64">
    <property type="entry name" value="HETEROKARYON INCOMPATIBILITY DOMAIN-CONTAINING PROTEIN"/>
    <property type="match status" value="1"/>
</dbReference>
<evidence type="ECO:0000313" key="1">
    <source>
        <dbReference type="EMBL" id="KAF2181033.1"/>
    </source>
</evidence>
<reference evidence="1" key="1">
    <citation type="journal article" date="2020" name="Stud. Mycol.">
        <title>101 Dothideomycetes genomes: a test case for predicting lifestyles and emergence of pathogens.</title>
        <authorList>
            <person name="Haridas S."/>
            <person name="Albert R."/>
            <person name="Binder M."/>
            <person name="Bloem J."/>
            <person name="Labutti K."/>
            <person name="Salamov A."/>
            <person name="Andreopoulos B."/>
            <person name="Baker S."/>
            <person name="Barry K."/>
            <person name="Bills G."/>
            <person name="Bluhm B."/>
            <person name="Cannon C."/>
            <person name="Castanera R."/>
            <person name="Culley D."/>
            <person name="Daum C."/>
            <person name="Ezra D."/>
            <person name="Gonzalez J."/>
            <person name="Henrissat B."/>
            <person name="Kuo A."/>
            <person name="Liang C."/>
            <person name="Lipzen A."/>
            <person name="Lutzoni F."/>
            <person name="Magnuson J."/>
            <person name="Mondo S."/>
            <person name="Nolan M."/>
            <person name="Ohm R."/>
            <person name="Pangilinan J."/>
            <person name="Park H.-J."/>
            <person name="Ramirez L."/>
            <person name="Alfaro M."/>
            <person name="Sun H."/>
            <person name="Tritt A."/>
            <person name="Yoshinaga Y."/>
            <person name="Zwiers L.-H."/>
            <person name="Turgeon B."/>
            <person name="Goodwin S."/>
            <person name="Spatafora J."/>
            <person name="Crous P."/>
            <person name="Grigoriev I."/>
        </authorList>
    </citation>
    <scope>NUCLEOTIDE SEQUENCE</scope>
    <source>
        <strain evidence="1">CBS 207.26</strain>
    </source>
</reference>
<evidence type="ECO:0000313" key="2">
    <source>
        <dbReference type="Proteomes" id="UP000800200"/>
    </source>
</evidence>
<sequence length="547" mass="62138">MCEVLIKPIFWSGINKSGSCGTSTKLAFVYSSILHQDLYPAQTRRPILNEVHSDGKKMLRYIHGGDEVSFSDIVREITQIHSQFMDIPMEFRDEIGYSNCPFDHVLFDHISTPWIIFALFFRHPWFTRGWVFQEAVLAPSATFVIRKDQFDRDFVSAVSERAQVQEQLAHIPNNLALLKTSTGHIRFRHMLSLHEKIYWDNEQLNPLLLLNTVSPSCKFSLLQDTVYGLLGLQDTLSLSPNYALSWQEVFTITATAIIRQSHNLEILQSVERASGIVIDGEENLPSWVPNWAKFVGVNNAPHYKSYDACAGRMHRASTIHDPPHHIRVHGAVVSWIRSVLIMENISKLDSRMCMAHLAHFADFTRTVERLMRENDRKNGTELSQGGFKAMVLVAMRDKLVRDELALDQKGFADPVPNDEAERETELWIRDFFPGLNNLDNVEIALNQFAVGLDTTRVELLIEELVTFKKLANNRNFMVSADGKLGLATSTLAVGDWVCVLEGSNLPVVLKQVDERTAQVLGMCYFDGCMYGEAVTWTEQTAKEFLLC</sequence>
<accession>A0A6A6DPX4</accession>
<dbReference type="InterPro" id="IPR052895">
    <property type="entry name" value="HetReg/Transcr_Mod"/>
</dbReference>
<keyword evidence="2" id="KW-1185">Reference proteome</keyword>
<name>A0A6A6DPX4_9PEZI</name>
<dbReference type="OrthoDB" id="3798860at2759"/>
<organism evidence="1 2">
    <name type="scientific">Zopfia rhizophila CBS 207.26</name>
    <dbReference type="NCBI Taxonomy" id="1314779"/>
    <lineage>
        <taxon>Eukaryota</taxon>
        <taxon>Fungi</taxon>
        <taxon>Dikarya</taxon>
        <taxon>Ascomycota</taxon>
        <taxon>Pezizomycotina</taxon>
        <taxon>Dothideomycetes</taxon>
        <taxon>Dothideomycetes incertae sedis</taxon>
        <taxon>Zopfiaceae</taxon>
        <taxon>Zopfia</taxon>
    </lineage>
</organism>
<dbReference type="AlphaFoldDB" id="A0A6A6DPX4"/>
<dbReference type="EMBL" id="ML994654">
    <property type="protein sequence ID" value="KAF2181033.1"/>
    <property type="molecule type" value="Genomic_DNA"/>
</dbReference>
<dbReference type="PANTHER" id="PTHR24148">
    <property type="entry name" value="ANKYRIN REPEAT DOMAIN-CONTAINING PROTEIN 39 HOMOLOG-RELATED"/>
    <property type="match status" value="1"/>
</dbReference>
<dbReference type="Proteomes" id="UP000800200">
    <property type="component" value="Unassembled WGS sequence"/>
</dbReference>
<gene>
    <name evidence="1" type="ORF">K469DRAFT_752908</name>
</gene>
<protein>
    <recommendedName>
        <fullName evidence="3">Heterokaryon incompatibility domain-containing protein</fullName>
    </recommendedName>
</protein>